<dbReference type="InterPro" id="IPR014243">
    <property type="entry name" value="RsfA-like"/>
</dbReference>
<keyword evidence="1" id="KW-0175">Coiled coil</keyword>
<keyword evidence="5" id="KW-1185">Reference proteome</keyword>
<comment type="caution">
    <text evidence="4">The sequence shown here is derived from an EMBL/GenBank/DDBJ whole genome shotgun (WGS) entry which is preliminary data.</text>
</comment>
<name>A0A2W0HMI9_9BACI</name>
<feature type="domain" description="Myb-like" evidence="3">
    <location>
        <begin position="1"/>
        <end position="56"/>
    </location>
</feature>
<dbReference type="RefSeq" id="WP_110518968.1">
    <property type="nucleotide sequence ID" value="NZ_PDOF01000001.1"/>
</dbReference>
<proteinExistence type="predicted"/>
<evidence type="ECO:0000313" key="4">
    <source>
        <dbReference type="EMBL" id="PYZ98795.1"/>
    </source>
</evidence>
<dbReference type="Proteomes" id="UP000248066">
    <property type="component" value="Unassembled WGS sequence"/>
</dbReference>
<dbReference type="PANTHER" id="PTHR41302:SF1">
    <property type="entry name" value="PRESPORE-SPECIFIC TRANSCRIPTIONAL REGULATOR RSFA"/>
    <property type="match status" value="1"/>
</dbReference>
<feature type="coiled-coil region" evidence="1">
    <location>
        <begin position="164"/>
        <end position="212"/>
    </location>
</feature>
<evidence type="ECO:0000256" key="2">
    <source>
        <dbReference type="SAM" id="MobiDB-lite"/>
    </source>
</evidence>
<protein>
    <submittedName>
        <fullName evidence="4">RsfA family transcriptional regulator</fullName>
    </submittedName>
</protein>
<feature type="compositionally biased region" description="Basic and acidic residues" evidence="2">
    <location>
        <begin position="236"/>
        <end position="248"/>
    </location>
</feature>
<dbReference type="NCBIfam" id="TIGR02894">
    <property type="entry name" value="DNA_bind_RsfA"/>
    <property type="match status" value="1"/>
</dbReference>
<evidence type="ECO:0000256" key="1">
    <source>
        <dbReference type="SAM" id="Coils"/>
    </source>
</evidence>
<dbReference type="AlphaFoldDB" id="A0A2W0HMI9"/>
<feature type="region of interest" description="Disordered" evidence="2">
    <location>
        <begin position="224"/>
        <end position="248"/>
    </location>
</feature>
<accession>A0A2W0HMI9</accession>
<dbReference type="PROSITE" id="PS50090">
    <property type="entry name" value="MYB_LIKE"/>
    <property type="match status" value="1"/>
</dbReference>
<dbReference type="Pfam" id="PF13921">
    <property type="entry name" value="Myb_DNA-bind_6"/>
    <property type="match status" value="1"/>
</dbReference>
<feature type="region of interest" description="Disordered" evidence="2">
    <location>
        <begin position="68"/>
        <end position="91"/>
    </location>
</feature>
<feature type="compositionally biased region" description="Basic residues" evidence="2">
    <location>
        <begin position="68"/>
        <end position="77"/>
    </location>
</feature>
<dbReference type="OrthoDB" id="2845592at2"/>
<reference evidence="4 5" key="1">
    <citation type="submission" date="2017-10" db="EMBL/GenBank/DDBJ databases">
        <title>Bacillus sp. nov., a halophilic bacterium isolated from a Yangshapao Lake.</title>
        <authorList>
            <person name="Wang H."/>
        </authorList>
    </citation>
    <scope>NUCLEOTIDE SEQUENCE [LARGE SCALE GENOMIC DNA]</scope>
    <source>
        <strain evidence="4 5">YSP-3</strain>
    </source>
</reference>
<dbReference type="PANTHER" id="PTHR41302">
    <property type="entry name" value="PRESPORE-SPECIFIC TRANSCRIPTIONAL REGULATOR RSFA-RELATED"/>
    <property type="match status" value="1"/>
</dbReference>
<organism evidence="4 5">
    <name type="scientific">Alteribacter lacisalsi</name>
    <dbReference type="NCBI Taxonomy" id="2045244"/>
    <lineage>
        <taxon>Bacteria</taxon>
        <taxon>Bacillati</taxon>
        <taxon>Bacillota</taxon>
        <taxon>Bacilli</taxon>
        <taxon>Bacillales</taxon>
        <taxon>Bacillaceae</taxon>
        <taxon>Alteribacter</taxon>
    </lineage>
</organism>
<evidence type="ECO:0000259" key="3">
    <source>
        <dbReference type="PROSITE" id="PS50090"/>
    </source>
</evidence>
<sequence length="248" mass="28395">MKVRQDAWSQEDDLLLAETVLRHIREGSTQLNAFDEVGDALNRTSAACGFRWNAVVRNKYDDAIKLAKKHRKERKRRQANEARPASANRVQAPVPAAPAYHEEPVFEAEPVYQPAVSESVTTEAAEEIAVSPSVTSPLTARRRELNLTDVIEFLERLAQNNYMSATAKVENDRLVRENDRLNRRVSELEEKLKELEQEHKVVEEDYQSIIQIMNRARRMALLEEEDSEERAAPAFKMDKNGNLEKIAK</sequence>
<dbReference type="EMBL" id="PDOF01000001">
    <property type="protein sequence ID" value="PYZ98795.1"/>
    <property type="molecule type" value="Genomic_DNA"/>
</dbReference>
<dbReference type="InterPro" id="IPR001005">
    <property type="entry name" value="SANT/Myb"/>
</dbReference>
<gene>
    <name evidence="4" type="ORF">CR205_09545</name>
</gene>
<evidence type="ECO:0000313" key="5">
    <source>
        <dbReference type="Proteomes" id="UP000248066"/>
    </source>
</evidence>